<dbReference type="InterPro" id="IPR016032">
    <property type="entry name" value="Sig_transdc_resp-reg_C-effctor"/>
</dbReference>
<feature type="domain" description="HTH luxR-type" evidence="1">
    <location>
        <begin position="1"/>
        <end position="54"/>
    </location>
</feature>
<dbReference type="Proteomes" id="UP000472676">
    <property type="component" value="Unassembled WGS sequence"/>
</dbReference>
<comment type="caution">
    <text evidence="2">The sequence shown here is derived from an EMBL/GenBank/DDBJ whole genome shotgun (WGS) entry which is preliminary data.</text>
</comment>
<dbReference type="SMART" id="SM00421">
    <property type="entry name" value="HTH_LUXR"/>
    <property type="match status" value="1"/>
</dbReference>
<dbReference type="EMBL" id="JAAMOW010000002">
    <property type="protein sequence ID" value="NGY04096.1"/>
    <property type="molecule type" value="Genomic_DNA"/>
</dbReference>
<dbReference type="GO" id="GO:0006355">
    <property type="term" value="P:regulation of DNA-templated transcription"/>
    <property type="evidence" value="ECO:0007669"/>
    <property type="project" value="InterPro"/>
</dbReference>
<evidence type="ECO:0000259" key="1">
    <source>
        <dbReference type="PROSITE" id="PS50043"/>
    </source>
</evidence>
<protein>
    <recommendedName>
        <fullName evidence="1">HTH luxR-type domain-containing protein</fullName>
    </recommendedName>
</protein>
<dbReference type="Pfam" id="PF00196">
    <property type="entry name" value="GerE"/>
    <property type="match status" value="1"/>
</dbReference>
<dbReference type="GO" id="GO:0003677">
    <property type="term" value="F:DNA binding"/>
    <property type="evidence" value="ECO:0007669"/>
    <property type="project" value="InterPro"/>
</dbReference>
<reference evidence="2 3" key="1">
    <citation type="journal article" date="2014" name="Int. J. Syst. Evol. Microbiol.">
        <title>Solimonas terrae sp. nov., isolated from soil.</title>
        <authorList>
            <person name="Kim S.J."/>
            <person name="Moon J.Y."/>
            <person name="Weon H.Y."/>
            <person name="Ahn J.H."/>
            <person name="Chen W.M."/>
            <person name="Kwon S.W."/>
        </authorList>
    </citation>
    <scope>NUCLEOTIDE SEQUENCE [LARGE SCALE GENOMIC DNA]</scope>
    <source>
        <strain evidence="2 3">KIS83-12</strain>
    </source>
</reference>
<organism evidence="2 3">
    <name type="scientific">Solimonas terrae</name>
    <dbReference type="NCBI Taxonomy" id="1396819"/>
    <lineage>
        <taxon>Bacteria</taxon>
        <taxon>Pseudomonadati</taxon>
        <taxon>Pseudomonadota</taxon>
        <taxon>Gammaproteobacteria</taxon>
        <taxon>Nevskiales</taxon>
        <taxon>Nevskiaceae</taxon>
        <taxon>Solimonas</taxon>
    </lineage>
</organism>
<gene>
    <name evidence="2" type="ORF">G7Y85_04910</name>
</gene>
<evidence type="ECO:0000313" key="3">
    <source>
        <dbReference type="Proteomes" id="UP000472676"/>
    </source>
</evidence>
<sequence length="56" mass="6227">MQAFDLLVRGLTTNEVAAALGISARTAEHLRRKVHEKLELKGIVALVRYAARIGWI</sequence>
<dbReference type="SUPFAM" id="SSF46894">
    <property type="entry name" value="C-terminal effector domain of the bipartite response regulators"/>
    <property type="match status" value="1"/>
</dbReference>
<dbReference type="InterPro" id="IPR036388">
    <property type="entry name" value="WH-like_DNA-bd_sf"/>
</dbReference>
<name>A0A6M2BNB3_9GAMM</name>
<dbReference type="AlphaFoldDB" id="A0A6M2BNB3"/>
<accession>A0A6M2BNB3</accession>
<dbReference type="InterPro" id="IPR000792">
    <property type="entry name" value="Tscrpt_reg_LuxR_C"/>
</dbReference>
<proteinExistence type="predicted"/>
<keyword evidence="3" id="KW-1185">Reference proteome</keyword>
<dbReference type="PROSITE" id="PS50043">
    <property type="entry name" value="HTH_LUXR_2"/>
    <property type="match status" value="1"/>
</dbReference>
<evidence type="ECO:0000313" key="2">
    <source>
        <dbReference type="EMBL" id="NGY04096.1"/>
    </source>
</evidence>
<dbReference type="Gene3D" id="1.10.10.10">
    <property type="entry name" value="Winged helix-like DNA-binding domain superfamily/Winged helix DNA-binding domain"/>
    <property type="match status" value="1"/>
</dbReference>